<keyword evidence="1" id="KW-1133">Transmembrane helix</keyword>
<proteinExistence type="predicted"/>
<keyword evidence="3" id="KW-1185">Reference proteome</keyword>
<evidence type="ECO:0000313" key="2">
    <source>
        <dbReference type="EMBL" id="NVO67896.1"/>
    </source>
</evidence>
<sequence length="373" mass="39982">MRSAIKVLMGLLAVFCLVQAASAAVNYKLSTTPTVSPSSGDISPGEPVTVLVTLTLTGTEQTFPDKNQLEFYTELNDPQWTRDIQIDGIGSDSPRTVKNMRMTIPGFELSYKSGLNLVVKVTLKGYAPTVTATSSKTIMSIQELDSNGVAVEGSTYSIKRTVVNPQDVQANIATAQTRLTALKASIDEKLVSGVDTTAAQTKYDEAKAAINRASSTSDFAAAKADLTVAQTAMDAAETALVQAEAQKEINDAQSAINQIDGIITYFEVNRSMGTDQRVMNLKTQRDLAAQSLSLANDQMNAKNYDAARIKGADANQKAQSTLTLATQVREEIGEGFSLNLGSLPLYIGAGIVIVLIIGGIIYLRNRKRWDELG</sequence>
<organism evidence="2 3">
    <name type="scientific">Methanofollis tationis</name>
    <dbReference type="NCBI Taxonomy" id="81417"/>
    <lineage>
        <taxon>Archaea</taxon>
        <taxon>Methanobacteriati</taxon>
        <taxon>Methanobacteriota</taxon>
        <taxon>Stenosarchaea group</taxon>
        <taxon>Methanomicrobia</taxon>
        <taxon>Methanomicrobiales</taxon>
        <taxon>Methanomicrobiaceae</taxon>
        <taxon>Methanofollis</taxon>
    </lineage>
</organism>
<dbReference type="OrthoDB" id="107460at2157"/>
<gene>
    <name evidence="2" type="ORF">HWN36_11410</name>
</gene>
<dbReference type="RefSeq" id="WP_176789496.1">
    <property type="nucleotide sequence ID" value="NZ_JABXWR010000001.1"/>
</dbReference>
<feature type="transmembrane region" description="Helical" evidence="1">
    <location>
        <begin position="343"/>
        <end position="363"/>
    </location>
</feature>
<keyword evidence="1" id="KW-0812">Transmembrane</keyword>
<dbReference type="Proteomes" id="UP000570823">
    <property type="component" value="Unassembled WGS sequence"/>
</dbReference>
<keyword evidence="1" id="KW-0472">Membrane</keyword>
<comment type="caution">
    <text evidence="2">The sequence shown here is derived from an EMBL/GenBank/DDBJ whole genome shotgun (WGS) entry which is preliminary data.</text>
</comment>
<dbReference type="EMBL" id="JABXWR010000001">
    <property type="protein sequence ID" value="NVO67896.1"/>
    <property type="molecule type" value="Genomic_DNA"/>
</dbReference>
<accession>A0A7K4HRL5</accession>
<name>A0A7K4HRL5_9EURY</name>
<protein>
    <submittedName>
        <fullName evidence="2">Uncharacterized protein</fullName>
    </submittedName>
</protein>
<dbReference type="AlphaFoldDB" id="A0A7K4HRL5"/>
<evidence type="ECO:0000313" key="3">
    <source>
        <dbReference type="Proteomes" id="UP000570823"/>
    </source>
</evidence>
<reference evidence="2 3" key="1">
    <citation type="submission" date="2020-06" db="EMBL/GenBank/DDBJ databases">
        <title>Methanofollis fontis sp. nov., a methanogen isolated from marine sediments near a cold seep at Four-Way Closure Ridge offshore southwestern Taiwan.</title>
        <authorList>
            <person name="Chen S.-C."/>
            <person name="Teng N.-H."/>
            <person name="Lin Y.-S."/>
            <person name="Lai M.-C."/>
            <person name="Chen H.-H."/>
            <person name="Wang C.-C."/>
        </authorList>
    </citation>
    <scope>NUCLEOTIDE SEQUENCE [LARGE SCALE GENOMIC DNA]</scope>
    <source>
        <strain evidence="2 3">DSM 2702</strain>
    </source>
</reference>
<evidence type="ECO:0000256" key="1">
    <source>
        <dbReference type="SAM" id="Phobius"/>
    </source>
</evidence>